<dbReference type="EMBL" id="DVJP01000067">
    <property type="protein sequence ID" value="HIS77136.1"/>
    <property type="molecule type" value="Genomic_DNA"/>
</dbReference>
<protein>
    <submittedName>
        <fullName evidence="1">Uncharacterized protein</fullName>
    </submittedName>
</protein>
<reference evidence="1" key="1">
    <citation type="submission" date="2020-10" db="EMBL/GenBank/DDBJ databases">
        <authorList>
            <person name="Gilroy R."/>
        </authorList>
    </citation>
    <scope>NUCLEOTIDE SEQUENCE</scope>
    <source>
        <strain evidence="1">CHK199-13235</strain>
    </source>
</reference>
<dbReference type="Proteomes" id="UP000824002">
    <property type="component" value="Unassembled WGS sequence"/>
</dbReference>
<gene>
    <name evidence="1" type="ORF">IAB51_10090</name>
</gene>
<evidence type="ECO:0000313" key="2">
    <source>
        <dbReference type="Proteomes" id="UP000824002"/>
    </source>
</evidence>
<comment type="caution">
    <text evidence="1">The sequence shown here is derived from an EMBL/GenBank/DDBJ whole genome shotgun (WGS) entry which is preliminary data.</text>
</comment>
<sequence>MSRKTPGFMAGSLRISKRVRPCSLHKGLRFADANAPWKNLRRFQTQILQAKSERASSSWLDDCIRGEPAGSLFFFCSRPSREEIGFRPLRWATKGVAAVNFVLGMEFHHLLKKVDENFPFSSFE</sequence>
<proteinExistence type="predicted"/>
<reference evidence="1" key="2">
    <citation type="journal article" date="2021" name="PeerJ">
        <title>Extensive microbial diversity within the chicken gut microbiome revealed by metagenomics and culture.</title>
        <authorList>
            <person name="Gilroy R."/>
            <person name="Ravi A."/>
            <person name="Getino M."/>
            <person name="Pursley I."/>
            <person name="Horton D.L."/>
            <person name="Alikhan N.F."/>
            <person name="Baker D."/>
            <person name="Gharbi K."/>
            <person name="Hall N."/>
            <person name="Watson M."/>
            <person name="Adriaenssens E.M."/>
            <person name="Foster-Nyarko E."/>
            <person name="Jarju S."/>
            <person name="Secka A."/>
            <person name="Antonio M."/>
            <person name="Oren A."/>
            <person name="Chaudhuri R.R."/>
            <person name="La Ragione R."/>
            <person name="Hildebrand F."/>
            <person name="Pallen M.J."/>
        </authorList>
    </citation>
    <scope>NUCLEOTIDE SEQUENCE</scope>
    <source>
        <strain evidence="1">CHK199-13235</strain>
    </source>
</reference>
<organism evidence="1 2">
    <name type="scientific">Candidatus Merdivicinus excrementipullorum</name>
    <dbReference type="NCBI Taxonomy" id="2840867"/>
    <lineage>
        <taxon>Bacteria</taxon>
        <taxon>Bacillati</taxon>
        <taxon>Bacillota</taxon>
        <taxon>Clostridia</taxon>
        <taxon>Eubacteriales</taxon>
        <taxon>Oscillospiraceae</taxon>
        <taxon>Oscillospiraceae incertae sedis</taxon>
        <taxon>Candidatus Merdivicinus</taxon>
    </lineage>
</organism>
<name>A0A9D1K0B5_9FIRM</name>
<accession>A0A9D1K0B5</accession>
<dbReference type="AlphaFoldDB" id="A0A9D1K0B5"/>
<evidence type="ECO:0000313" key="1">
    <source>
        <dbReference type="EMBL" id="HIS77136.1"/>
    </source>
</evidence>